<evidence type="ECO:0000313" key="9">
    <source>
        <dbReference type="EMBL" id="MDE51556.1"/>
    </source>
</evidence>
<dbReference type="InterPro" id="IPR050687">
    <property type="entry name" value="Dynein_IC"/>
</dbReference>
<dbReference type="PANTHER" id="PTHR12442:SF22">
    <property type="entry name" value="CYTOPLASMIC DYNEIN 1 INTERMEDIATE CHAIN-RELATED"/>
    <property type="match status" value="1"/>
</dbReference>
<organism evidence="9">
    <name type="scientific">Aceria tosichella</name>
    <name type="common">wheat curl mite</name>
    <dbReference type="NCBI Taxonomy" id="561515"/>
    <lineage>
        <taxon>Eukaryota</taxon>
        <taxon>Metazoa</taxon>
        <taxon>Ecdysozoa</taxon>
        <taxon>Arthropoda</taxon>
        <taxon>Chelicerata</taxon>
        <taxon>Arachnida</taxon>
        <taxon>Acari</taxon>
        <taxon>Acariformes</taxon>
        <taxon>Trombidiformes</taxon>
        <taxon>Prostigmata</taxon>
        <taxon>Eupodina</taxon>
        <taxon>Eriophyoidea</taxon>
        <taxon>Eriophyidae</taxon>
        <taxon>Eriophyinae</taxon>
        <taxon>Aceriini</taxon>
        <taxon>Aceria</taxon>
    </lineage>
</organism>
<proteinExistence type="inferred from homology"/>
<evidence type="ECO:0000256" key="6">
    <source>
        <dbReference type="ARBA" id="ARBA00023212"/>
    </source>
</evidence>
<dbReference type="PROSITE" id="PS50082">
    <property type="entry name" value="WD_REPEATS_2"/>
    <property type="match status" value="2"/>
</dbReference>
<feature type="compositionally biased region" description="Basic and acidic residues" evidence="8">
    <location>
        <begin position="22"/>
        <end position="33"/>
    </location>
</feature>
<evidence type="ECO:0000256" key="1">
    <source>
        <dbReference type="ARBA" id="ARBA00004245"/>
    </source>
</evidence>
<dbReference type="PROSITE" id="PS50294">
    <property type="entry name" value="WD_REPEATS_REGION"/>
    <property type="match status" value="1"/>
</dbReference>
<keyword evidence="6" id="KW-0206">Cytoskeleton</keyword>
<feature type="repeat" description="WD" evidence="7">
    <location>
        <begin position="517"/>
        <end position="564"/>
    </location>
</feature>
<feature type="region of interest" description="Disordered" evidence="8">
    <location>
        <begin position="1"/>
        <end position="47"/>
    </location>
</feature>
<feature type="region of interest" description="Disordered" evidence="8">
    <location>
        <begin position="149"/>
        <end position="180"/>
    </location>
</feature>
<feature type="region of interest" description="Disordered" evidence="8">
    <location>
        <begin position="71"/>
        <end position="100"/>
    </location>
</feature>
<dbReference type="SUPFAM" id="SSF50978">
    <property type="entry name" value="WD40 repeat-like"/>
    <property type="match status" value="1"/>
</dbReference>
<protein>
    <submittedName>
        <fullName evidence="9">Cytoplasmic dynein 1 intermediate chain 1</fullName>
    </submittedName>
</protein>
<evidence type="ECO:0000256" key="5">
    <source>
        <dbReference type="ARBA" id="ARBA00022737"/>
    </source>
</evidence>
<gene>
    <name evidence="9" type="primary">Dync1i1</name>
    <name evidence="9" type="ORF">g.20425</name>
</gene>
<accession>A0A6G1SLZ6</accession>
<dbReference type="EMBL" id="GGYP01006785">
    <property type="protein sequence ID" value="MDE51556.1"/>
    <property type="molecule type" value="Transcribed_RNA"/>
</dbReference>
<dbReference type="PANTHER" id="PTHR12442">
    <property type="entry name" value="DYNEIN INTERMEDIATE CHAIN"/>
    <property type="match status" value="1"/>
</dbReference>
<dbReference type="AlphaFoldDB" id="A0A6G1SLZ6"/>
<evidence type="ECO:0000256" key="7">
    <source>
        <dbReference type="PROSITE-ProRule" id="PRU00221"/>
    </source>
</evidence>
<dbReference type="GO" id="GO:0045504">
    <property type="term" value="F:dynein heavy chain binding"/>
    <property type="evidence" value="ECO:0007669"/>
    <property type="project" value="TreeGrafter"/>
</dbReference>
<reference evidence="9" key="1">
    <citation type="submission" date="2018-10" db="EMBL/GenBank/DDBJ databases">
        <title>Transcriptome assembly of Aceria tosichella (Wheat curl mite) Type 2.</title>
        <authorList>
            <person name="Scully E.D."/>
            <person name="Geib S.M."/>
            <person name="Palmer N.A."/>
            <person name="Gupta A.K."/>
            <person name="Sarath G."/>
            <person name="Tatineni S."/>
        </authorList>
    </citation>
    <scope>NUCLEOTIDE SEQUENCE</scope>
    <source>
        <strain evidence="9">LincolnNE</strain>
    </source>
</reference>
<keyword evidence="5" id="KW-0677">Repeat</keyword>
<dbReference type="Gene3D" id="2.130.10.10">
    <property type="entry name" value="YVTN repeat-like/Quinoprotein amine dehydrogenase"/>
    <property type="match status" value="2"/>
</dbReference>
<feature type="repeat" description="WD" evidence="7">
    <location>
        <begin position="565"/>
        <end position="607"/>
    </location>
</feature>
<evidence type="ECO:0000256" key="2">
    <source>
        <dbReference type="ARBA" id="ARBA00011059"/>
    </source>
</evidence>
<name>A0A6G1SLZ6_9ACAR</name>
<evidence type="ECO:0000256" key="4">
    <source>
        <dbReference type="ARBA" id="ARBA00022574"/>
    </source>
</evidence>
<sequence>MSDRRSVRAELERKRIQLAQMKQERERRSRLLQDETANPNNLDNPERLGDADAVLHALGLSVLSLSRASTAPSNVSSMDQSRLQAQSPESGSLLAGSSQPVTQQQLTTNLSDSCVNQQNFESTPKTAVPLQVVHVNQINIAPKERVYYTKSTQTPAPPPIQNSTTTDSGAPQTTQPKSYYGKQSVNAIPPALQTNTIGQQTPESPTTNNSLSSNTQVAGVNLLALEWDDEFPTFKLDLERAPIASIREMSEDERRQIELREDYQQFIDRATKILERALYQNESSEIFIQYFPDDGNDAIDSDRKRGNKLSLNRIFYDEKWSKNRCVTGFDWSVQYPELLLASYYTNEQAPSDPDGTLLVWNMKFKNTSPEYIFHCQSPIMSCCFAKFHPSLIVGGTYSGQIVLWDMRSNKKTPVQRSPLTAAAHTHPVYCTKVIGSQNAHNLISISTDGKLCSWSLDMLSSPQETMELNQQKQTRSVAVTCMSFHPGDYNNFLVGSEEGTVYSACRHGSKTGILSSFEGHQGLVTNVDYRPTETRAGYSHLFLTSSIDWTVKLWDTKESEPIHSFESNGDYIYDVKWSPNNPALFATADGDGRVDIWNLANDSELPTASTHIEPMSTADSKALQPSLNKLIWTPTGNQVVVGDDVGRIHVYDIGDVGEINSSRTTQQEDKWKLGEHIS</sequence>
<feature type="compositionally biased region" description="Polar residues" evidence="8">
    <location>
        <begin position="161"/>
        <end position="180"/>
    </location>
</feature>
<dbReference type="GO" id="GO:0010970">
    <property type="term" value="P:transport along microtubule"/>
    <property type="evidence" value="ECO:0007669"/>
    <property type="project" value="TreeGrafter"/>
</dbReference>
<feature type="compositionally biased region" description="Basic and acidic residues" evidence="8">
    <location>
        <begin position="1"/>
        <end position="15"/>
    </location>
</feature>
<keyword evidence="4 7" id="KW-0853">WD repeat</keyword>
<dbReference type="Pfam" id="PF00400">
    <property type="entry name" value="WD40"/>
    <property type="match status" value="2"/>
</dbReference>
<keyword evidence="3" id="KW-0963">Cytoplasm</keyword>
<evidence type="ECO:0000256" key="8">
    <source>
        <dbReference type="SAM" id="MobiDB-lite"/>
    </source>
</evidence>
<dbReference type="FunFam" id="2.130.10.10:FF:000781">
    <property type="entry name" value="Cytoplasmic dynein intermediate chain"/>
    <property type="match status" value="1"/>
</dbReference>
<dbReference type="Pfam" id="PF11540">
    <property type="entry name" value="Dynein_IC2"/>
    <property type="match status" value="1"/>
</dbReference>
<dbReference type="GO" id="GO:0045503">
    <property type="term" value="F:dynein light chain binding"/>
    <property type="evidence" value="ECO:0007669"/>
    <property type="project" value="TreeGrafter"/>
</dbReference>
<dbReference type="InterPro" id="IPR001680">
    <property type="entry name" value="WD40_rpt"/>
</dbReference>
<dbReference type="GO" id="GO:0005868">
    <property type="term" value="C:cytoplasmic dynein complex"/>
    <property type="evidence" value="ECO:0007669"/>
    <property type="project" value="InterPro"/>
</dbReference>
<comment type="subcellular location">
    <subcellularLocation>
        <location evidence="1">Cytoplasm</location>
        <location evidence="1">Cytoskeleton</location>
    </subcellularLocation>
</comment>
<dbReference type="InterPro" id="IPR025956">
    <property type="entry name" value="DYNC1I1/DYNC1I2"/>
</dbReference>
<evidence type="ECO:0000256" key="3">
    <source>
        <dbReference type="ARBA" id="ARBA00022490"/>
    </source>
</evidence>
<dbReference type="SMART" id="SM00320">
    <property type="entry name" value="WD40"/>
    <property type="match status" value="6"/>
</dbReference>
<dbReference type="InterPro" id="IPR036322">
    <property type="entry name" value="WD40_repeat_dom_sf"/>
</dbReference>
<comment type="similarity">
    <text evidence="2">Belongs to the dynein intermediate chain family.</text>
</comment>
<dbReference type="InterPro" id="IPR015943">
    <property type="entry name" value="WD40/YVTN_repeat-like_dom_sf"/>
</dbReference>